<dbReference type="EMBL" id="CP034235">
    <property type="protein sequence ID" value="QGQ97319.1"/>
    <property type="molecule type" value="Genomic_DNA"/>
</dbReference>
<dbReference type="KEGG" id="ppsc:EHS13_21720"/>
<dbReference type="PANTHER" id="PTHR48079">
    <property type="entry name" value="PROTEIN YEEZ"/>
    <property type="match status" value="1"/>
</dbReference>
<feature type="domain" description="NAD-dependent epimerase/dehydratase" evidence="1">
    <location>
        <begin position="11"/>
        <end position="227"/>
    </location>
</feature>
<reference evidence="3" key="1">
    <citation type="submission" date="2018-11" db="EMBL/GenBank/DDBJ databases">
        <title>Complete genome sequence of Paenibacillus sp. ML311-T8.</title>
        <authorList>
            <person name="Nam Y.-D."/>
            <person name="Kang J."/>
            <person name="Chung W.-H."/>
            <person name="Park Y.S."/>
        </authorList>
    </citation>
    <scope>NUCLEOTIDE SEQUENCE [LARGE SCALE GENOMIC DNA]</scope>
    <source>
        <strain evidence="3">ML311-T8</strain>
    </source>
</reference>
<sequence length="308" mass="33922">MMQKGVKKMKVFVTGGTGFIGSYVVKELLFHGHEVTLFARNASKVPGFVDHEQIRFITGQMDDASAIAKGLKGQDACVHVALSWLDGTAMKTLVNETLPSVRLFQMAAEAGVKKIIYTSSIASFGSAPNNDRGFIKPDTYYGATKAATEAYLMAIASQYHIQANIIRPGYTFGNPCVEGGPLYPDHKIINMVKSALANESMSFIKNDGTQFIWAGDLAKVYSTLLHSDELDRGYYTAVSTEFRTWAQIAQMAVSLLGSQSQIILEDKGRPEPENMPIDVSQIKNIFGFSFKADAYMKEHIQYLSTLEL</sequence>
<dbReference type="GO" id="GO:0005737">
    <property type="term" value="C:cytoplasm"/>
    <property type="evidence" value="ECO:0007669"/>
    <property type="project" value="TreeGrafter"/>
</dbReference>
<dbReference type="Gene3D" id="3.40.50.720">
    <property type="entry name" value="NAD(P)-binding Rossmann-like Domain"/>
    <property type="match status" value="1"/>
</dbReference>
<dbReference type="Pfam" id="PF01370">
    <property type="entry name" value="Epimerase"/>
    <property type="match status" value="1"/>
</dbReference>
<evidence type="ECO:0000259" key="1">
    <source>
        <dbReference type="Pfam" id="PF01370"/>
    </source>
</evidence>
<dbReference type="InterPro" id="IPR020904">
    <property type="entry name" value="Sc_DH/Rdtase_CS"/>
</dbReference>
<dbReference type="InterPro" id="IPR001509">
    <property type="entry name" value="Epimerase_deHydtase"/>
</dbReference>
<proteinExistence type="predicted"/>
<name>A0A6B8RMQ4_9BACL</name>
<dbReference type="Proteomes" id="UP000426246">
    <property type="component" value="Chromosome"/>
</dbReference>
<dbReference type="InterPro" id="IPR051783">
    <property type="entry name" value="NAD(P)-dependent_oxidoreduct"/>
</dbReference>
<evidence type="ECO:0000313" key="3">
    <source>
        <dbReference type="Proteomes" id="UP000426246"/>
    </source>
</evidence>
<gene>
    <name evidence="2" type="ORF">EHS13_21720</name>
</gene>
<dbReference type="SUPFAM" id="SSF51735">
    <property type="entry name" value="NAD(P)-binding Rossmann-fold domains"/>
    <property type="match status" value="1"/>
</dbReference>
<dbReference type="PANTHER" id="PTHR48079:SF6">
    <property type="entry name" value="NAD(P)-BINDING DOMAIN-CONTAINING PROTEIN-RELATED"/>
    <property type="match status" value="1"/>
</dbReference>
<keyword evidence="3" id="KW-1185">Reference proteome</keyword>
<dbReference type="AlphaFoldDB" id="A0A6B8RMQ4"/>
<dbReference type="InterPro" id="IPR036291">
    <property type="entry name" value="NAD(P)-bd_dom_sf"/>
</dbReference>
<accession>A0A6B8RMQ4</accession>
<dbReference type="PROSITE" id="PS00061">
    <property type="entry name" value="ADH_SHORT"/>
    <property type="match status" value="1"/>
</dbReference>
<dbReference type="GO" id="GO:0004029">
    <property type="term" value="F:aldehyde dehydrogenase (NAD+) activity"/>
    <property type="evidence" value="ECO:0007669"/>
    <property type="project" value="TreeGrafter"/>
</dbReference>
<protein>
    <submittedName>
        <fullName evidence="2">NAD(P)-dependent oxidoreductase</fullName>
    </submittedName>
</protein>
<evidence type="ECO:0000313" key="2">
    <source>
        <dbReference type="EMBL" id="QGQ97319.1"/>
    </source>
</evidence>
<organism evidence="2 3">
    <name type="scientific">Paenibacillus psychroresistens</name>
    <dbReference type="NCBI Taxonomy" id="1778678"/>
    <lineage>
        <taxon>Bacteria</taxon>
        <taxon>Bacillati</taxon>
        <taxon>Bacillota</taxon>
        <taxon>Bacilli</taxon>
        <taxon>Bacillales</taxon>
        <taxon>Paenibacillaceae</taxon>
        <taxon>Paenibacillus</taxon>
    </lineage>
</organism>
<dbReference type="CDD" id="cd08946">
    <property type="entry name" value="SDR_e"/>
    <property type="match status" value="1"/>
</dbReference>